<evidence type="ECO:0000256" key="1">
    <source>
        <dbReference type="SAM" id="SignalP"/>
    </source>
</evidence>
<dbReference type="AlphaFoldDB" id="A0A9Q3AF59"/>
<proteinExistence type="predicted"/>
<name>A0A9Q3AF59_9PSED</name>
<evidence type="ECO:0000259" key="2">
    <source>
        <dbReference type="SMART" id="SM00769"/>
    </source>
</evidence>
<dbReference type="PROSITE" id="PS51257">
    <property type="entry name" value="PROKAR_LIPOPROTEIN"/>
    <property type="match status" value="1"/>
</dbReference>
<keyword evidence="1" id="KW-0732">Signal</keyword>
<dbReference type="GO" id="GO:0009269">
    <property type="term" value="P:response to desiccation"/>
    <property type="evidence" value="ECO:0007669"/>
    <property type="project" value="InterPro"/>
</dbReference>
<feature type="domain" description="Water stress and hypersensitive response" evidence="2">
    <location>
        <begin position="35"/>
        <end position="155"/>
    </location>
</feature>
<dbReference type="InterPro" id="IPR004864">
    <property type="entry name" value="LEA_2"/>
</dbReference>
<dbReference type="EMBL" id="JAHTBI010000074">
    <property type="protein sequence ID" value="MBV6289219.1"/>
    <property type="molecule type" value="Genomic_DNA"/>
</dbReference>
<reference evidence="3" key="2">
    <citation type="journal article" date="2023" name="Plant Pathol.">
        <title>Dismantling and reorganizing Pseudomonas marginalis sensu#lato.</title>
        <authorList>
            <person name="Sawada H."/>
            <person name="Fujikawa T."/>
            <person name="Satou M."/>
        </authorList>
    </citation>
    <scope>NUCLEOTIDE SEQUENCE</scope>
    <source>
        <strain evidence="3">MAFF 301350</strain>
    </source>
</reference>
<dbReference type="Pfam" id="PF03168">
    <property type="entry name" value="LEA_2"/>
    <property type="match status" value="1"/>
</dbReference>
<reference evidence="3" key="1">
    <citation type="journal article" date="2022" name="Int. J. Syst. Evol. Microbiol.">
        <title>Pseudomonas aegrilactucae sp. nov. and Pseudomonas morbosilactucae sp. nov., pathogens causing bacterial rot of lettuce in Japan.</title>
        <authorList>
            <person name="Sawada H."/>
            <person name="Fujikawa T."/>
            <person name="Satou M."/>
        </authorList>
    </citation>
    <scope>NUCLEOTIDE SEQUENCE</scope>
    <source>
        <strain evidence="3">MAFF 301350</strain>
    </source>
</reference>
<accession>A0A9Q3AF59</accession>
<sequence>MTRPVRHLLRCCLGLMLALSLGACSLLQGRDPVTISVIGIEPLPGQELEMRMAIKLRVQNPNETPIEYNGVALNLEVNGQPLASGVSDQRGTIGRYDEGIVTIPVSITAFSMLRQAMGLSRVRELDGMPYVLRGKLAGGAFGTMRFTDSGRLQLPQPATATW</sequence>
<dbReference type="SMART" id="SM00769">
    <property type="entry name" value="WHy"/>
    <property type="match status" value="1"/>
</dbReference>
<feature type="chain" id="PRO_5040196666" evidence="1">
    <location>
        <begin position="24"/>
        <end position="162"/>
    </location>
</feature>
<protein>
    <submittedName>
        <fullName evidence="3">LEA type 2 family protein</fullName>
    </submittedName>
</protein>
<comment type="caution">
    <text evidence="3">The sequence shown here is derived from an EMBL/GenBank/DDBJ whole genome shotgun (WGS) entry which is preliminary data.</text>
</comment>
<dbReference type="RefSeq" id="WP_217977189.1">
    <property type="nucleotide sequence ID" value="NZ_JAHTBI010000074.1"/>
</dbReference>
<evidence type="ECO:0000313" key="4">
    <source>
        <dbReference type="Proteomes" id="UP001106592"/>
    </source>
</evidence>
<gene>
    <name evidence="3" type="ORF">KUO17_19675</name>
</gene>
<feature type="signal peptide" evidence="1">
    <location>
        <begin position="1"/>
        <end position="23"/>
    </location>
</feature>
<keyword evidence="4" id="KW-1185">Reference proteome</keyword>
<evidence type="ECO:0000313" key="3">
    <source>
        <dbReference type="EMBL" id="MBV6289219.1"/>
    </source>
</evidence>
<dbReference type="Proteomes" id="UP001106592">
    <property type="component" value="Unassembled WGS sequence"/>
</dbReference>
<dbReference type="InterPro" id="IPR013990">
    <property type="entry name" value="WHy-dom"/>
</dbReference>
<organism evidence="3 4">
    <name type="scientific">Pseudomonas aegrilactucae</name>
    <dbReference type="NCBI Taxonomy" id="2854028"/>
    <lineage>
        <taxon>Bacteria</taxon>
        <taxon>Pseudomonadati</taxon>
        <taxon>Pseudomonadota</taxon>
        <taxon>Gammaproteobacteria</taxon>
        <taxon>Pseudomonadales</taxon>
        <taxon>Pseudomonadaceae</taxon>
        <taxon>Pseudomonas</taxon>
    </lineage>
</organism>